<sequence>MEEILEILMWPVFIGFLITHVTLLLFKRMKAVLLTSGLMAGVGALLMVIGLIQHLLLGVYGVIFMLFGIVFNFLTKDHIESR</sequence>
<dbReference type="RefSeq" id="WP_075036036.1">
    <property type="nucleotide sequence ID" value="NZ_FOSB01000004.1"/>
</dbReference>
<keyword evidence="1" id="KW-0472">Membrane</keyword>
<evidence type="ECO:0008006" key="4">
    <source>
        <dbReference type="Google" id="ProtNLM"/>
    </source>
</evidence>
<proteinExistence type="predicted"/>
<evidence type="ECO:0000313" key="3">
    <source>
        <dbReference type="Proteomes" id="UP000183557"/>
    </source>
</evidence>
<dbReference type="Proteomes" id="UP000183557">
    <property type="component" value="Unassembled WGS sequence"/>
</dbReference>
<name>A0A1I3TUK7_HALDA</name>
<dbReference type="AlphaFoldDB" id="A0A1I3TUK7"/>
<feature type="transmembrane region" description="Helical" evidence="1">
    <location>
        <begin position="7"/>
        <end position="26"/>
    </location>
</feature>
<feature type="transmembrane region" description="Helical" evidence="1">
    <location>
        <begin position="33"/>
        <end position="52"/>
    </location>
</feature>
<protein>
    <recommendedName>
        <fullName evidence="4">YesK-like protein</fullName>
    </recommendedName>
</protein>
<gene>
    <name evidence="2" type="ORF">SAMN04487936_10433</name>
</gene>
<dbReference type="EMBL" id="FOSB01000004">
    <property type="protein sequence ID" value="SFJ74958.1"/>
    <property type="molecule type" value="Genomic_DNA"/>
</dbReference>
<reference evidence="3" key="1">
    <citation type="submission" date="2016-10" db="EMBL/GenBank/DDBJ databases">
        <authorList>
            <person name="Varghese N."/>
            <person name="Submissions S."/>
        </authorList>
    </citation>
    <scope>NUCLEOTIDE SEQUENCE [LARGE SCALE GENOMIC DNA]</scope>
    <source>
        <strain evidence="3">CGMCC 1.3704</strain>
    </source>
</reference>
<organism evidence="2 3">
    <name type="scientific">Halobacillus dabanensis</name>
    <dbReference type="NCBI Taxonomy" id="240302"/>
    <lineage>
        <taxon>Bacteria</taxon>
        <taxon>Bacillati</taxon>
        <taxon>Bacillota</taxon>
        <taxon>Bacilli</taxon>
        <taxon>Bacillales</taxon>
        <taxon>Bacillaceae</taxon>
        <taxon>Halobacillus</taxon>
    </lineage>
</organism>
<keyword evidence="3" id="KW-1185">Reference proteome</keyword>
<keyword evidence="1" id="KW-0812">Transmembrane</keyword>
<evidence type="ECO:0000313" key="2">
    <source>
        <dbReference type="EMBL" id="SFJ74958.1"/>
    </source>
</evidence>
<accession>A0A1I3TUK7</accession>
<keyword evidence="1" id="KW-1133">Transmembrane helix</keyword>
<dbReference type="OrthoDB" id="2970949at2"/>
<evidence type="ECO:0000256" key="1">
    <source>
        <dbReference type="SAM" id="Phobius"/>
    </source>
</evidence>
<feature type="transmembrane region" description="Helical" evidence="1">
    <location>
        <begin position="58"/>
        <end position="75"/>
    </location>
</feature>